<evidence type="ECO:0000259" key="5">
    <source>
        <dbReference type="PROSITE" id="PS51464"/>
    </source>
</evidence>
<dbReference type="RefSeq" id="WP_056964464.1">
    <property type="nucleotide sequence ID" value="NZ_AZEU01000222.1"/>
</dbReference>
<evidence type="ECO:0000256" key="2">
    <source>
        <dbReference type="ARBA" id="ARBA00023125"/>
    </source>
</evidence>
<reference evidence="6 7" key="1">
    <citation type="journal article" date="2015" name="Genome Announc.">
        <title>Expanding the biotechnology potential of lactobacilli through comparative genomics of 213 strains and associated genera.</title>
        <authorList>
            <person name="Sun Z."/>
            <person name="Harris H.M."/>
            <person name="McCann A."/>
            <person name="Guo C."/>
            <person name="Argimon S."/>
            <person name="Zhang W."/>
            <person name="Yang X."/>
            <person name="Jeffery I.B."/>
            <person name="Cooney J.C."/>
            <person name="Kagawa T.F."/>
            <person name="Liu W."/>
            <person name="Song Y."/>
            <person name="Salvetti E."/>
            <person name="Wrobel A."/>
            <person name="Rasinkangas P."/>
            <person name="Parkhill J."/>
            <person name="Rea M.C."/>
            <person name="O'Sullivan O."/>
            <person name="Ritari J."/>
            <person name="Douillard F.P."/>
            <person name="Paul Ross R."/>
            <person name="Yang R."/>
            <person name="Briner A.E."/>
            <person name="Felis G.E."/>
            <person name="de Vos W.M."/>
            <person name="Barrangou R."/>
            <person name="Klaenhammer T.R."/>
            <person name="Caufield P.W."/>
            <person name="Cui Y."/>
            <person name="Zhang H."/>
            <person name="O'Toole P.W."/>
        </authorList>
    </citation>
    <scope>NUCLEOTIDE SEQUENCE [LARGE SCALE GENOMIC DNA]</scope>
    <source>
        <strain evidence="6 7">DSM 13343</strain>
    </source>
</reference>
<dbReference type="InterPro" id="IPR000281">
    <property type="entry name" value="HTH_RpiR"/>
</dbReference>
<evidence type="ECO:0000313" key="7">
    <source>
        <dbReference type="Proteomes" id="UP000051790"/>
    </source>
</evidence>
<dbReference type="GO" id="GO:1901135">
    <property type="term" value="P:carbohydrate derivative metabolic process"/>
    <property type="evidence" value="ECO:0007669"/>
    <property type="project" value="InterPro"/>
</dbReference>
<feature type="domain" description="SIS" evidence="5">
    <location>
        <begin position="109"/>
        <end position="253"/>
    </location>
</feature>
<dbReference type="InterPro" id="IPR036388">
    <property type="entry name" value="WH-like_DNA-bd_sf"/>
</dbReference>
<dbReference type="InterPro" id="IPR047640">
    <property type="entry name" value="RpiR-like"/>
</dbReference>
<dbReference type="PATRIC" id="fig|1423769.4.peg.2005"/>
<dbReference type="Proteomes" id="UP000051790">
    <property type="component" value="Unassembled WGS sequence"/>
</dbReference>
<evidence type="ECO:0000256" key="3">
    <source>
        <dbReference type="ARBA" id="ARBA00023163"/>
    </source>
</evidence>
<dbReference type="Pfam" id="PF01380">
    <property type="entry name" value="SIS"/>
    <property type="match status" value="1"/>
</dbReference>
<dbReference type="AlphaFoldDB" id="A0A0R1QDE4"/>
<accession>A0A0R1QDE4</accession>
<protein>
    <submittedName>
        <fullName evidence="6">Transcriptional regulator</fullName>
    </submittedName>
</protein>
<dbReference type="PANTHER" id="PTHR30514">
    <property type="entry name" value="GLUCOKINASE"/>
    <property type="match status" value="1"/>
</dbReference>
<organism evidence="6 7">
    <name type="scientific">Lacticaseibacillus manihotivorans DSM 13343 = JCM 12514</name>
    <dbReference type="NCBI Taxonomy" id="1423769"/>
    <lineage>
        <taxon>Bacteria</taxon>
        <taxon>Bacillati</taxon>
        <taxon>Bacillota</taxon>
        <taxon>Bacilli</taxon>
        <taxon>Lactobacillales</taxon>
        <taxon>Lactobacillaceae</taxon>
        <taxon>Lacticaseibacillus</taxon>
    </lineage>
</organism>
<dbReference type="Gene3D" id="1.10.10.10">
    <property type="entry name" value="Winged helix-like DNA-binding domain superfamily/Winged helix DNA-binding domain"/>
    <property type="match status" value="1"/>
</dbReference>
<feature type="domain" description="HTH rpiR-type" evidence="4">
    <location>
        <begin position="1"/>
        <end position="77"/>
    </location>
</feature>
<comment type="caution">
    <text evidence="6">The sequence shown here is derived from an EMBL/GenBank/DDBJ whole genome shotgun (WGS) entry which is preliminary data.</text>
</comment>
<dbReference type="Pfam" id="PF01418">
    <property type="entry name" value="HTH_6"/>
    <property type="match status" value="1"/>
</dbReference>
<dbReference type="PROSITE" id="PS51464">
    <property type="entry name" value="SIS"/>
    <property type="match status" value="1"/>
</dbReference>
<dbReference type="OrthoDB" id="1648815at2"/>
<dbReference type="PROSITE" id="PS51071">
    <property type="entry name" value="HTH_RPIR"/>
    <property type="match status" value="1"/>
</dbReference>
<keyword evidence="3" id="KW-0804">Transcription</keyword>
<dbReference type="SUPFAM" id="SSF53697">
    <property type="entry name" value="SIS domain"/>
    <property type="match status" value="1"/>
</dbReference>
<keyword evidence="2" id="KW-0238">DNA-binding</keyword>
<evidence type="ECO:0000256" key="1">
    <source>
        <dbReference type="ARBA" id="ARBA00023015"/>
    </source>
</evidence>
<dbReference type="InterPro" id="IPR046348">
    <property type="entry name" value="SIS_dom_sf"/>
</dbReference>
<dbReference type="GO" id="GO:0003677">
    <property type="term" value="F:DNA binding"/>
    <property type="evidence" value="ECO:0007669"/>
    <property type="project" value="UniProtKB-KW"/>
</dbReference>
<gene>
    <name evidence="6" type="ORF">FD01_GL001870</name>
</gene>
<dbReference type="PANTHER" id="PTHR30514:SF1">
    <property type="entry name" value="HTH-TYPE TRANSCRIPTIONAL REGULATOR HEXR-RELATED"/>
    <property type="match status" value="1"/>
</dbReference>
<dbReference type="Gene3D" id="3.40.50.10490">
    <property type="entry name" value="Glucose-6-phosphate isomerase like protein, domain 1"/>
    <property type="match status" value="1"/>
</dbReference>
<proteinExistence type="predicted"/>
<dbReference type="InterPro" id="IPR009057">
    <property type="entry name" value="Homeodomain-like_sf"/>
</dbReference>
<dbReference type="InterPro" id="IPR001347">
    <property type="entry name" value="SIS_dom"/>
</dbReference>
<dbReference type="EMBL" id="AZEU01000222">
    <property type="protein sequence ID" value="KRL42601.1"/>
    <property type="molecule type" value="Genomic_DNA"/>
</dbReference>
<keyword evidence="7" id="KW-1185">Reference proteome</keyword>
<dbReference type="GO" id="GO:0097367">
    <property type="term" value="F:carbohydrate derivative binding"/>
    <property type="evidence" value="ECO:0007669"/>
    <property type="project" value="InterPro"/>
</dbReference>
<evidence type="ECO:0000259" key="4">
    <source>
        <dbReference type="PROSITE" id="PS51071"/>
    </source>
</evidence>
<evidence type="ECO:0000313" key="6">
    <source>
        <dbReference type="EMBL" id="KRL42601.1"/>
    </source>
</evidence>
<sequence>MKLELMINQKYAQLNETDKEIVTFIVQHKSFVRASSLERVAGESLFSKSSIFRACKKIGLTGYSQLQYLLQAESADEDVTTTSSDYLSQTVKSLLWTVNQFKGTKVDEVYADIANAGSIYIYATGWIQQIAAEQLQRDLFLLGIDTFVFPPAAEEVAQPRHNVKVGDLVIIISYSGMNTTVLHFMDSLKMQGIKIVSFTSFRQNQIAQASDHNLYFDVVSKKIGTQDRQENFFANLHILMDIFTMGLSNYLTNHAPKES</sequence>
<name>A0A0R1QDE4_9LACO</name>
<dbReference type="InterPro" id="IPR035472">
    <property type="entry name" value="RpiR-like_SIS"/>
</dbReference>
<dbReference type="CDD" id="cd05013">
    <property type="entry name" value="SIS_RpiR"/>
    <property type="match status" value="1"/>
</dbReference>
<dbReference type="SUPFAM" id="SSF46689">
    <property type="entry name" value="Homeodomain-like"/>
    <property type="match status" value="1"/>
</dbReference>
<dbReference type="GO" id="GO:0003700">
    <property type="term" value="F:DNA-binding transcription factor activity"/>
    <property type="evidence" value="ECO:0007669"/>
    <property type="project" value="InterPro"/>
</dbReference>
<keyword evidence="1" id="KW-0805">Transcription regulation</keyword>